<name>A0A2H0E091_9BACT</name>
<accession>A0A2H0E091</accession>
<reference evidence="1 2" key="1">
    <citation type="submission" date="2017-09" db="EMBL/GenBank/DDBJ databases">
        <title>Depth-based differentiation of microbial function through sediment-hosted aquifers and enrichment of novel symbionts in the deep terrestrial subsurface.</title>
        <authorList>
            <person name="Probst A.J."/>
            <person name="Ladd B."/>
            <person name="Jarett J.K."/>
            <person name="Geller-Mcgrath D.E."/>
            <person name="Sieber C.M."/>
            <person name="Emerson J.B."/>
            <person name="Anantharaman K."/>
            <person name="Thomas B.C."/>
            <person name="Malmstrom R."/>
            <person name="Stieglmeier M."/>
            <person name="Klingl A."/>
            <person name="Woyke T."/>
            <person name="Ryan C.M."/>
            <person name="Banfield J.F."/>
        </authorList>
    </citation>
    <scope>NUCLEOTIDE SEQUENCE [LARGE SCALE GENOMIC DNA]</scope>
    <source>
        <strain evidence="1">CG22_combo_CG10-13_8_21_14_all_01_47_9</strain>
    </source>
</reference>
<dbReference type="AlphaFoldDB" id="A0A2H0E091"/>
<evidence type="ECO:0000313" key="2">
    <source>
        <dbReference type="Proteomes" id="UP000229981"/>
    </source>
</evidence>
<proteinExistence type="predicted"/>
<organism evidence="1 2">
    <name type="scientific">Candidatus Beckwithbacteria bacterium CG22_combo_CG10-13_8_21_14_all_01_47_9</name>
    <dbReference type="NCBI Taxonomy" id="1974496"/>
    <lineage>
        <taxon>Bacteria</taxon>
        <taxon>Candidatus Beckwithiibacteriota</taxon>
    </lineage>
</organism>
<evidence type="ECO:0000313" key="1">
    <source>
        <dbReference type="EMBL" id="PIP87832.1"/>
    </source>
</evidence>
<dbReference type="Gene3D" id="3.30.2310.20">
    <property type="entry name" value="RelE-like"/>
    <property type="match status" value="1"/>
</dbReference>
<protein>
    <submittedName>
        <fullName evidence="1">Uncharacterized protein</fullName>
    </submittedName>
</protein>
<dbReference type="SUPFAM" id="SSF143011">
    <property type="entry name" value="RelE-like"/>
    <property type="match status" value="1"/>
</dbReference>
<gene>
    <name evidence="1" type="ORF">COW80_03660</name>
</gene>
<comment type="caution">
    <text evidence="1">The sequence shown here is derived from an EMBL/GenBank/DDBJ whole genome shotgun (WGS) entry which is preliminary data.</text>
</comment>
<sequence length="82" mass="9867">MEIKPLRSDLLRYLKKHNLVKKFVKQAGLFCQNPCYPSLNTEILEPRQLKIYSFRIDSKYRAVFVFFDKNTVEIVDINLHYQ</sequence>
<dbReference type="InterPro" id="IPR035093">
    <property type="entry name" value="RelE/ParE_toxin_dom_sf"/>
</dbReference>
<dbReference type="EMBL" id="PCTU01000093">
    <property type="protein sequence ID" value="PIP87832.1"/>
    <property type="molecule type" value="Genomic_DNA"/>
</dbReference>
<dbReference type="Proteomes" id="UP000229981">
    <property type="component" value="Unassembled WGS sequence"/>
</dbReference>